<protein>
    <submittedName>
        <fullName evidence="2">Alpha/beta hydrolase</fullName>
    </submittedName>
</protein>
<accession>A0ABQ3QG39</accession>
<gene>
    <name evidence="2" type="ORF">Sviol_06640</name>
</gene>
<dbReference type="Proteomes" id="UP001050808">
    <property type="component" value="Unassembled WGS sequence"/>
</dbReference>
<name>A0ABQ3QG39_9ACTN</name>
<evidence type="ECO:0000313" key="3">
    <source>
        <dbReference type="Proteomes" id="UP001050808"/>
    </source>
</evidence>
<dbReference type="PANTHER" id="PTHR37017:SF11">
    <property type="entry name" value="ESTERASE_LIPASE_THIOESTERASE DOMAIN-CONTAINING PROTEIN"/>
    <property type="match status" value="1"/>
</dbReference>
<keyword evidence="2" id="KW-0378">Hydrolase</keyword>
<organism evidence="2 3">
    <name type="scientific">Streptomyces violascens</name>
    <dbReference type="NCBI Taxonomy" id="67381"/>
    <lineage>
        <taxon>Bacteria</taxon>
        <taxon>Bacillati</taxon>
        <taxon>Actinomycetota</taxon>
        <taxon>Actinomycetes</taxon>
        <taxon>Kitasatosporales</taxon>
        <taxon>Streptomycetaceae</taxon>
        <taxon>Streptomyces</taxon>
    </lineage>
</organism>
<keyword evidence="3" id="KW-1185">Reference proteome</keyword>
<dbReference type="RefSeq" id="WP_189960245.1">
    <property type="nucleotide sequence ID" value="NZ_BMUA01000001.1"/>
</dbReference>
<dbReference type="GO" id="GO:0016787">
    <property type="term" value="F:hydrolase activity"/>
    <property type="evidence" value="ECO:0007669"/>
    <property type="project" value="UniProtKB-KW"/>
</dbReference>
<evidence type="ECO:0000313" key="2">
    <source>
        <dbReference type="EMBL" id="GHI36256.1"/>
    </source>
</evidence>
<dbReference type="InterPro" id="IPR052897">
    <property type="entry name" value="Sec-Metab_Biosynth_Hydrolase"/>
</dbReference>
<comment type="caution">
    <text evidence="2">The sequence shown here is derived from an EMBL/GenBank/DDBJ whole genome shotgun (WGS) entry which is preliminary data.</text>
</comment>
<reference evidence="2" key="1">
    <citation type="submission" date="2024-05" db="EMBL/GenBank/DDBJ databases">
        <title>Whole genome shotgun sequence of Streptomyces violascens NBRC 12920.</title>
        <authorList>
            <person name="Komaki H."/>
            <person name="Tamura T."/>
        </authorList>
    </citation>
    <scope>NUCLEOTIDE SEQUENCE</scope>
    <source>
        <strain evidence="2">NBRC 12920</strain>
    </source>
</reference>
<feature type="domain" description="AB hydrolase-1" evidence="1">
    <location>
        <begin position="5"/>
        <end position="229"/>
    </location>
</feature>
<sequence>MTTYVLIPGADGRAWYWHLVVPELRGRGHEVVTMDLPQDPAAGLAEHADAVVRAIGDHDQGQNRSGMSRELVLVAQSLAGFFAPLVCERVPVDGVILVNAMIPVPGETAGDWWANTGQAEARSEFAAGQGRDPAAEFDLLTDFFHDVPPAVTEEAMAAGPAGPAEALFTQPWPLSAWPDVPTRFVQGRDDRFFPLDFQRRNAKERLGIDIEPMPGGHLLALSRPAELADLICRSKPSS</sequence>
<dbReference type="InterPro" id="IPR000073">
    <property type="entry name" value="AB_hydrolase_1"/>
</dbReference>
<evidence type="ECO:0000259" key="1">
    <source>
        <dbReference type="Pfam" id="PF12697"/>
    </source>
</evidence>
<dbReference type="PANTHER" id="PTHR37017">
    <property type="entry name" value="AB HYDROLASE-1 DOMAIN-CONTAINING PROTEIN-RELATED"/>
    <property type="match status" value="1"/>
</dbReference>
<dbReference type="Pfam" id="PF12697">
    <property type="entry name" value="Abhydrolase_6"/>
    <property type="match status" value="1"/>
</dbReference>
<dbReference type="EMBL" id="BNDY01000002">
    <property type="protein sequence ID" value="GHI36256.1"/>
    <property type="molecule type" value="Genomic_DNA"/>
</dbReference>
<dbReference type="InterPro" id="IPR029058">
    <property type="entry name" value="AB_hydrolase_fold"/>
</dbReference>
<dbReference type="Gene3D" id="3.40.50.1820">
    <property type="entry name" value="alpha/beta hydrolase"/>
    <property type="match status" value="1"/>
</dbReference>
<dbReference type="SUPFAM" id="SSF53474">
    <property type="entry name" value="alpha/beta-Hydrolases"/>
    <property type="match status" value="1"/>
</dbReference>
<proteinExistence type="predicted"/>